<evidence type="ECO:0000313" key="4">
    <source>
        <dbReference type="Proteomes" id="UP001382904"/>
    </source>
</evidence>
<reference evidence="3 4" key="1">
    <citation type="submission" date="2024-03" db="EMBL/GenBank/DDBJ databases">
        <title>Novel Streptomyces species of biotechnological and ecological value are a feature of Machair soil.</title>
        <authorList>
            <person name="Prole J.R."/>
            <person name="Goodfellow M."/>
            <person name="Allenby N."/>
            <person name="Ward A.C."/>
        </authorList>
    </citation>
    <scope>NUCLEOTIDE SEQUENCE [LARGE SCALE GENOMIC DNA]</scope>
    <source>
        <strain evidence="3 4">MS1.HAVA.3</strain>
    </source>
</reference>
<proteinExistence type="predicted"/>
<feature type="region of interest" description="Disordered" evidence="1">
    <location>
        <begin position="71"/>
        <end position="93"/>
    </location>
</feature>
<keyword evidence="2" id="KW-0472">Membrane</keyword>
<name>A0ABU8U4Q8_9ACTN</name>
<accession>A0ABU8U4Q8</accession>
<feature type="compositionally biased region" description="Basic and acidic residues" evidence="1">
    <location>
        <begin position="80"/>
        <end position="93"/>
    </location>
</feature>
<feature type="transmembrane region" description="Helical" evidence="2">
    <location>
        <begin position="12"/>
        <end position="31"/>
    </location>
</feature>
<keyword evidence="2" id="KW-1133">Transmembrane helix</keyword>
<evidence type="ECO:0000256" key="1">
    <source>
        <dbReference type="SAM" id="MobiDB-lite"/>
    </source>
</evidence>
<keyword evidence="4" id="KW-1185">Reference proteome</keyword>
<dbReference type="EMBL" id="JBBKAM010000002">
    <property type="protein sequence ID" value="MEJ8642859.1"/>
    <property type="molecule type" value="Genomic_DNA"/>
</dbReference>
<organism evidence="3 4">
    <name type="scientific">Streptomyces caledonius</name>
    <dbReference type="NCBI Taxonomy" id="3134107"/>
    <lineage>
        <taxon>Bacteria</taxon>
        <taxon>Bacillati</taxon>
        <taxon>Actinomycetota</taxon>
        <taxon>Actinomycetes</taxon>
        <taxon>Kitasatosporales</taxon>
        <taxon>Streptomycetaceae</taxon>
        <taxon>Streptomyces</taxon>
    </lineage>
</organism>
<protein>
    <submittedName>
        <fullName evidence="3">Uncharacterized protein</fullName>
    </submittedName>
</protein>
<evidence type="ECO:0000256" key="2">
    <source>
        <dbReference type="SAM" id="Phobius"/>
    </source>
</evidence>
<gene>
    <name evidence="3" type="ORF">WKI68_18635</name>
</gene>
<sequence length="93" mass="10274">MTRTNSGVRWHHAVPIAVGLAFGIWMFSAAVPRLVTQLAGVEGTFQAERCTWEESSDGEWEAICRGSFTASDGSFTIPRIESEGRFDTPRPSR</sequence>
<keyword evidence="2" id="KW-0812">Transmembrane</keyword>
<evidence type="ECO:0000313" key="3">
    <source>
        <dbReference type="EMBL" id="MEJ8642859.1"/>
    </source>
</evidence>
<comment type="caution">
    <text evidence="3">The sequence shown here is derived from an EMBL/GenBank/DDBJ whole genome shotgun (WGS) entry which is preliminary data.</text>
</comment>
<dbReference type="Proteomes" id="UP001382904">
    <property type="component" value="Unassembled WGS sequence"/>
</dbReference>